<dbReference type="STRING" id="1458307.OSB_06110"/>
<dbReference type="EMBL" id="CP012160">
    <property type="protein sequence ID" value="AKS45172.1"/>
    <property type="molecule type" value="Genomic_DNA"/>
</dbReference>
<gene>
    <name evidence="3" type="primary">yafP</name>
    <name evidence="3" type="ORF">OSB_06110</name>
</gene>
<evidence type="ECO:0000313" key="4">
    <source>
        <dbReference type="Proteomes" id="UP000067444"/>
    </source>
</evidence>
<dbReference type="InterPro" id="IPR016181">
    <property type="entry name" value="Acyl_CoA_acyltransferase"/>
</dbReference>
<dbReference type="OrthoDB" id="7356080at2"/>
<keyword evidence="4" id="KW-1185">Reference proteome</keyword>
<dbReference type="PANTHER" id="PTHR43877:SF2">
    <property type="entry name" value="AMINOALKYLPHOSPHONATE N-ACETYLTRANSFERASE-RELATED"/>
    <property type="match status" value="1"/>
</dbReference>
<organism evidence="3 4">
    <name type="scientific">Octadecabacter temperatus</name>
    <dbReference type="NCBI Taxonomy" id="1458307"/>
    <lineage>
        <taxon>Bacteria</taxon>
        <taxon>Pseudomonadati</taxon>
        <taxon>Pseudomonadota</taxon>
        <taxon>Alphaproteobacteria</taxon>
        <taxon>Rhodobacterales</taxon>
        <taxon>Roseobacteraceae</taxon>
        <taxon>Octadecabacter</taxon>
    </lineage>
</organism>
<evidence type="ECO:0000313" key="3">
    <source>
        <dbReference type="EMBL" id="AKS45172.1"/>
    </source>
</evidence>
<evidence type="ECO:0000256" key="2">
    <source>
        <dbReference type="ARBA" id="ARBA00023315"/>
    </source>
</evidence>
<dbReference type="AlphaFoldDB" id="A0A0K0Y2N8"/>
<dbReference type="EC" id="2.3.1.-" evidence="3"/>
<dbReference type="PANTHER" id="PTHR43877">
    <property type="entry name" value="AMINOALKYLPHOSPHONATE N-ACETYLTRANSFERASE-RELATED-RELATED"/>
    <property type="match status" value="1"/>
</dbReference>
<dbReference type="SUPFAM" id="SSF55729">
    <property type="entry name" value="Acyl-CoA N-acyltransferases (Nat)"/>
    <property type="match status" value="1"/>
</dbReference>
<keyword evidence="2 3" id="KW-0012">Acyltransferase</keyword>
<dbReference type="RefSeq" id="WP_049833589.1">
    <property type="nucleotide sequence ID" value="NZ_CP012160.1"/>
</dbReference>
<protein>
    <submittedName>
        <fullName evidence="3">Putative N-acetyltransferase YafP</fullName>
        <ecNumber evidence="3">2.3.1.-</ecNumber>
    </submittedName>
</protein>
<dbReference type="Gene3D" id="3.40.630.30">
    <property type="match status" value="1"/>
</dbReference>
<dbReference type="InterPro" id="IPR050832">
    <property type="entry name" value="Bact_Acetyltransf"/>
</dbReference>
<dbReference type="Pfam" id="PF13673">
    <property type="entry name" value="Acetyltransf_10"/>
    <property type="match status" value="1"/>
</dbReference>
<dbReference type="PROSITE" id="PS51186">
    <property type="entry name" value="GNAT"/>
    <property type="match status" value="1"/>
</dbReference>
<dbReference type="InterPro" id="IPR000182">
    <property type="entry name" value="GNAT_dom"/>
</dbReference>
<dbReference type="CDD" id="cd04301">
    <property type="entry name" value="NAT_SF"/>
    <property type="match status" value="1"/>
</dbReference>
<name>A0A0K0Y2N8_9RHOB</name>
<evidence type="ECO:0000256" key="1">
    <source>
        <dbReference type="ARBA" id="ARBA00022679"/>
    </source>
</evidence>
<accession>A0A0K0Y2N8</accession>
<reference evidence="3 4" key="1">
    <citation type="journal article" date="2015" name="Genome Announc.">
        <title>Closed Genome Sequence of Octadecabacter temperatus SB1, the First Mesophilic Species of the Genus Octadecabacter.</title>
        <authorList>
            <person name="Voget S."/>
            <person name="Billerbeck S."/>
            <person name="Simon M."/>
            <person name="Daniel R."/>
        </authorList>
    </citation>
    <scope>NUCLEOTIDE SEQUENCE [LARGE SCALE GENOMIC DNA]</scope>
    <source>
        <strain evidence="3 4">SB1</strain>
    </source>
</reference>
<keyword evidence="1 3" id="KW-0808">Transferase</keyword>
<dbReference type="GO" id="GO:0016747">
    <property type="term" value="F:acyltransferase activity, transferring groups other than amino-acyl groups"/>
    <property type="evidence" value="ECO:0007669"/>
    <property type="project" value="InterPro"/>
</dbReference>
<proteinExistence type="predicted"/>
<dbReference type="Proteomes" id="UP000067444">
    <property type="component" value="Chromosome"/>
</dbReference>
<sequence length="157" mass="17360">MTHITYRRSTASDAPEVFDLVTRSILRLAPHPYDQGVVDTWMIGRVAEDYRPDCADQCLWIAEVNEKQIGFAHGVLGEVMRLFVDADFVGIGAGAGLMDLALADALQNGSGKVRIDATLNAVPFYKKWGFIEIGTGVFSGRDEELPPIDIVKLERMF</sequence>
<dbReference type="KEGG" id="otm:OSB_06110"/>